<protein>
    <submittedName>
        <fullName evidence="7">Cupin domain-containing protein</fullName>
    </submittedName>
</protein>
<evidence type="ECO:0000313" key="7">
    <source>
        <dbReference type="EMBL" id="MDQ9070533.1"/>
    </source>
</evidence>
<feature type="domain" description="JmjC" evidence="6">
    <location>
        <begin position="100"/>
        <end position="228"/>
    </location>
</feature>
<keyword evidence="3" id="KW-0223">Dioxygenase</keyword>
<evidence type="ECO:0000313" key="8">
    <source>
        <dbReference type="Proteomes" id="UP001243195"/>
    </source>
</evidence>
<dbReference type="GO" id="GO:0046872">
    <property type="term" value="F:metal ion binding"/>
    <property type="evidence" value="ECO:0007669"/>
    <property type="project" value="UniProtKB-KW"/>
</dbReference>
<organism evidence="7 8">
    <name type="scientific">Acinetobacter gerneri</name>
    <dbReference type="NCBI Taxonomy" id="202952"/>
    <lineage>
        <taxon>Bacteria</taxon>
        <taxon>Pseudomonadati</taxon>
        <taxon>Pseudomonadota</taxon>
        <taxon>Gammaproteobacteria</taxon>
        <taxon>Moraxellales</taxon>
        <taxon>Moraxellaceae</taxon>
        <taxon>Acinetobacter</taxon>
    </lineage>
</organism>
<dbReference type="PANTHER" id="PTHR13096">
    <property type="entry name" value="MINA53 MYC INDUCED NUCLEAR ANTIGEN"/>
    <property type="match status" value="1"/>
</dbReference>
<dbReference type="RefSeq" id="WP_277090060.1">
    <property type="nucleotide sequence ID" value="NZ_JAKVJG010000001.1"/>
</dbReference>
<dbReference type="AlphaFoldDB" id="A0AAW8JDZ2"/>
<comment type="caution">
    <text evidence="7">The sequence shown here is derived from an EMBL/GenBank/DDBJ whole genome shotgun (WGS) entry which is preliminary data.</text>
</comment>
<dbReference type="Gene3D" id="2.60.120.650">
    <property type="entry name" value="Cupin"/>
    <property type="match status" value="1"/>
</dbReference>
<evidence type="ECO:0000256" key="5">
    <source>
        <dbReference type="ARBA" id="ARBA00023004"/>
    </source>
</evidence>
<gene>
    <name evidence="7" type="ORF">RFH51_03535</name>
</gene>
<dbReference type="PANTHER" id="PTHR13096:SF8">
    <property type="entry name" value="RIBOSOMAL OXYGENASE 1"/>
    <property type="match status" value="1"/>
</dbReference>
<dbReference type="InterPro" id="IPR003347">
    <property type="entry name" value="JmjC_dom"/>
</dbReference>
<dbReference type="Gene3D" id="3.40.366.30">
    <property type="entry name" value="50S ribosomal protein L16 arginine hydroxylase, Chain A, Domain 2"/>
    <property type="match status" value="1"/>
</dbReference>
<keyword evidence="5" id="KW-0408">Iron</keyword>
<evidence type="ECO:0000256" key="2">
    <source>
        <dbReference type="ARBA" id="ARBA00022723"/>
    </source>
</evidence>
<dbReference type="Pfam" id="PF08007">
    <property type="entry name" value="JmjC_2"/>
    <property type="match status" value="1"/>
</dbReference>
<dbReference type="Pfam" id="PF20514">
    <property type="entry name" value="WHD_ROXA"/>
    <property type="match status" value="1"/>
</dbReference>
<comment type="cofactor">
    <cofactor evidence="1">
        <name>Fe(2+)</name>
        <dbReference type="ChEBI" id="CHEBI:29033"/>
    </cofactor>
</comment>
<proteinExistence type="predicted"/>
<dbReference type="Proteomes" id="UP001243195">
    <property type="component" value="Unassembled WGS sequence"/>
</dbReference>
<dbReference type="InterPro" id="IPR039994">
    <property type="entry name" value="NO66-like"/>
</dbReference>
<dbReference type="EMBL" id="JAVIDA010000003">
    <property type="protein sequence ID" value="MDQ9070533.1"/>
    <property type="molecule type" value="Genomic_DNA"/>
</dbReference>
<keyword evidence="2" id="KW-0479">Metal-binding</keyword>
<dbReference type="SMART" id="SM00558">
    <property type="entry name" value="JmjC"/>
    <property type="match status" value="1"/>
</dbReference>
<dbReference type="SUPFAM" id="SSF51197">
    <property type="entry name" value="Clavaminate synthase-like"/>
    <property type="match status" value="1"/>
</dbReference>
<reference evidence="7" key="1">
    <citation type="submission" date="2023-08" db="EMBL/GenBank/DDBJ databases">
        <title>Emergence of clinically-relevant ST2 carbapenem-resistant Acinetobacter baumannii strains in hospital sewages in Zhejiang, East of China.</title>
        <authorList>
            <person name="Kaichao C."/>
            <person name="Zhang R."/>
        </authorList>
    </citation>
    <scope>NUCLEOTIDE SEQUENCE</scope>
    <source>
        <strain evidence="7">M-SY-60</strain>
    </source>
</reference>
<evidence type="ECO:0000259" key="6">
    <source>
        <dbReference type="PROSITE" id="PS51184"/>
    </source>
</evidence>
<accession>A0AAW8JDZ2</accession>
<name>A0AAW8JDZ2_9GAMM</name>
<evidence type="ECO:0000256" key="1">
    <source>
        <dbReference type="ARBA" id="ARBA00001954"/>
    </source>
</evidence>
<dbReference type="GO" id="GO:0016706">
    <property type="term" value="F:2-oxoglutarate-dependent dioxygenase activity"/>
    <property type="evidence" value="ECO:0007669"/>
    <property type="project" value="TreeGrafter"/>
</dbReference>
<dbReference type="PROSITE" id="PS51184">
    <property type="entry name" value="JMJC"/>
    <property type="match status" value="1"/>
</dbReference>
<evidence type="ECO:0000256" key="4">
    <source>
        <dbReference type="ARBA" id="ARBA00023002"/>
    </source>
</evidence>
<evidence type="ECO:0000256" key="3">
    <source>
        <dbReference type="ARBA" id="ARBA00022964"/>
    </source>
</evidence>
<sequence>MSQALDVLGGITAEQFLAEYWQKKPLLVRNALPEIINILEPNDVQELALDENITARLIKQKDKDPNQWSVKTSPLTKGDFQKMPKLWTLLVQAVDHYSFDLAELWKKFPFIPQWRRDDIMVSYAPKGGSVGKHFDFYDVFLVQGYGQRRWQLGQMCDGDTDFVANQPLKLLPEMDVNFDEVLNPGDLLYVPPGLSHYGVAENDCLTFSFGFRMPNIAEMLDRTCDRLADKDQFKRPLIDISRDKISQIGEITQNELEYLKAEIIQRLQNTTELDDAIISLMSEPKYPENIPEPDEIIIDDLVEILNEGYEILLEPASRLLYTEQDHQILFWANGDAVCLSENSVDKLKDIADGKILKFDQNFNDPDILEDVLELINESVLMLLPPEEA</sequence>
<keyword evidence="4" id="KW-0560">Oxidoreductase</keyword>
<dbReference type="InterPro" id="IPR046799">
    <property type="entry name" value="ROXA-like_wH"/>
</dbReference>